<keyword evidence="10" id="KW-1185">Reference proteome</keyword>
<keyword evidence="8" id="KW-0969">Cilium</keyword>
<proteinExistence type="inferred from homology"/>
<sequence length="139" mass="14685">MLDRLTSTLNFQSEALVLRAERQRLLASNIANADTPGYVARDMDFAAALRQATGAGQAAAGTTLATTAPGHIAPNPADARATATLNYALPAQTNLDGNSVDMDRERANFVDNTVRYEATLRFINGSVKTMLSAITGQSA</sequence>
<dbReference type="EMBL" id="PSNY01000001">
    <property type="protein sequence ID" value="PPE71737.1"/>
    <property type="molecule type" value="Genomic_DNA"/>
</dbReference>
<evidence type="ECO:0000256" key="1">
    <source>
        <dbReference type="ARBA" id="ARBA00004117"/>
    </source>
</evidence>
<keyword evidence="4 6" id="KW-0975">Bacterial flagellum</keyword>
<feature type="domain" description="Flagellar basal body rod protein N-terminal" evidence="7">
    <location>
        <begin position="9"/>
        <end position="38"/>
    </location>
</feature>
<comment type="similarity">
    <text evidence="2 6">Belongs to the flagella basal body rod proteins family.</text>
</comment>
<evidence type="ECO:0000256" key="3">
    <source>
        <dbReference type="ARBA" id="ARBA00014376"/>
    </source>
</evidence>
<evidence type="ECO:0000313" key="10">
    <source>
        <dbReference type="Proteomes" id="UP000239406"/>
    </source>
</evidence>
<dbReference type="InterPro" id="IPR006300">
    <property type="entry name" value="FlgB"/>
</dbReference>
<evidence type="ECO:0000256" key="2">
    <source>
        <dbReference type="ARBA" id="ARBA00009677"/>
    </source>
</evidence>
<dbReference type="PANTHER" id="PTHR30435:SF12">
    <property type="entry name" value="FLAGELLAR BASAL BODY ROD PROTEIN FLGB"/>
    <property type="match status" value="1"/>
</dbReference>
<comment type="subcellular location">
    <subcellularLocation>
        <location evidence="1 6">Bacterial flagellum basal body</location>
    </subcellularLocation>
</comment>
<dbReference type="PROSITE" id="PS00588">
    <property type="entry name" value="FLAGELLA_BB_ROD"/>
    <property type="match status" value="1"/>
</dbReference>
<dbReference type="OrthoDB" id="9788334at2"/>
<evidence type="ECO:0000259" key="7">
    <source>
        <dbReference type="Pfam" id="PF00460"/>
    </source>
</evidence>
<name>A0A2S5TA43_9BURK</name>
<comment type="caution">
    <text evidence="8">The sequence shown here is derived from an EMBL/GenBank/DDBJ whole genome shotgun (WGS) entry which is preliminary data.</text>
</comment>
<organism evidence="8 10">
    <name type="scientific">Caldimonas thermodepolymerans</name>
    <dbReference type="NCBI Taxonomy" id="215580"/>
    <lineage>
        <taxon>Bacteria</taxon>
        <taxon>Pseudomonadati</taxon>
        <taxon>Pseudomonadota</taxon>
        <taxon>Betaproteobacteria</taxon>
        <taxon>Burkholderiales</taxon>
        <taxon>Sphaerotilaceae</taxon>
        <taxon>Caldimonas</taxon>
    </lineage>
</organism>
<evidence type="ECO:0000313" key="11">
    <source>
        <dbReference type="Proteomes" id="UP000294772"/>
    </source>
</evidence>
<dbReference type="RefSeq" id="WP_104355927.1">
    <property type="nucleotide sequence ID" value="NZ_CALFFA010000024.1"/>
</dbReference>
<dbReference type="EMBL" id="SLXF01000002">
    <property type="protein sequence ID" value="TCP08855.1"/>
    <property type="molecule type" value="Genomic_DNA"/>
</dbReference>
<comment type="function">
    <text evidence="5 6">Structural component of flagellum, the bacterial motility apparatus. Part of the rod structure of flagellar basal body.</text>
</comment>
<accession>A0A2S5TA43</accession>
<dbReference type="PANTHER" id="PTHR30435">
    <property type="entry name" value="FLAGELLAR PROTEIN"/>
    <property type="match status" value="1"/>
</dbReference>
<evidence type="ECO:0000256" key="5">
    <source>
        <dbReference type="ARBA" id="ARBA00024934"/>
    </source>
</evidence>
<evidence type="ECO:0000256" key="6">
    <source>
        <dbReference type="PIRNR" id="PIRNR002889"/>
    </source>
</evidence>
<protein>
    <recommendedName>
        <fullName evidence="3 6">Flagellar basal body rod protein FlgB</fullName>
    </recommendedName>
</protein>
<dbReference type="Proteomes" id="UP000239406">
    <property type="component" value="Unassembled WGS sequence"/>
</dbReference>
<reference evidence="8 10" key="1">
    <citation type="submission" date="2018-02" db="EMBL/GenBank/DDBJ databases">
        <title>Reclassifiation of [Polyangium] brachysporum DSM 7029 as Guopingzhaonella breviflexa gen. nov., sp. nov., a member of the family Comamonadaceae.</title>
        <authorList>
            <person name="Tang B."/>
        </authorList>
    </citation>
    <scope>NUCLEOTIDE SEQUENCE [LARGE SCALE GENOMIC DNA]</scope>
    <source>
        <strain evidence="8 10">DSM 15344</strain>
    </source>
</reference>
<comment type="subunit">
    <text evidence="6">The basal body constitutes a major portion of the flagellar organelle and consists of a number of rings mounted on a central rod.</text>
</comment>
<dbReference type="GO" id="GO:0030694">
    <property type="term" value="C:bacterial-type flagellum basal body, rod"/>
    <property type="evidence" value="ECO:0007669"/>
    <property type="project" value="InterPro"/>
</dbReference>
<dbReference type="PIRSF" id="PIRSF002889">
    <property type="entry name" value="Rod_FlgB"/>
    <property type="match status" value="1"/>
</dbReference>
<dbReference type="NCBIfam" id="TIGR01396">
    <property type="entry name" value="FlgB"/>
    <property type="match status" value="1"/>
</dbReference>
<dbReference type="Pfam" id="PF00460">
    <property type="entry name" value="Flg_bb_rod"/>
    <property type="match status" value="1"/>
</dbReference>
<dbReference type="AlphaFoldDB" id="A0A2S5TA43"/>
<reference evidence="9 11" key="2">
    <citation type="submission" date="2019-03" db="EMBL/GenBank/DDBJ databases">
        <title>Genomic Encyclopedia of Type Strains, Phase IV (KMG-IV): sequencing the most valuable type-strain genomes for metagenomic binning, comparative biology and taxonomic classification.</title>
        <authorList>
            <person name="Goeker M."/>
        </authorList>
    </citation>
    <scope>NUCLEOTIDE SEQUENCE [LARGE SCALE GENOMIC DNA]</scope>
    <source>
        <strain evidence="9 11">DSM 15264</strain>
    </source>
</reference>
<dbReference type="GO" id="GO:0071973">
    <property type="term" value="P:bacterial-type flagellum-dependent cell motility"/>
    <property type="evidence" value="ECO:0007669"/>
    <property type="project" value="InterPro"/>
</dbReference>
<gene>
    <name evidence="8" type="ORF">C1702_01735</name>
    <name evidence="9" type="ORF">EV676_102365</name>
</gene>
<dbReference type="InterPro" id="IPR001444">
    <property type="entry name" value="Flag_bb_rod_N"/>
</dbReference>
<evidence type="ECO:0000313" key="8">
    <source>
        <dbReference type="EMBL" id="PPE71737.1"/>
    </source>
</evidence>
<keyword evidence="8" id="KW-0282">Flagellum</keyword>
<keyword evidence="8" id="KW-0966">Cell projection</keyword>
<dbReference type="Proteomes" id="UP000294772">
    <property type="component" value="Unassembled WGS sequence"/>
</dbReference>
<evidence type="ECO:0000256" key="4">
    <source>
        <dbReference type="ARBA" id="ARBA00023143"/>
    </source>
</evidence>
<evidence type="ECO:0000313" key="9">
    <source>
        <dbReference type="EMBL" id="TCP08855.1"/>
    </source>
</evidence>
<dbReference type="InterPro" id="IPR019776">
    <property type="entry name" value="Flagellar_basal_body_rod_CS"/>
</dbReference>